<protein>
    <submittedName>
        <fullName evidence="2">Uncharacterized protein</fullName>
    </submittedName>
</protein>
<evidence type="ECO:0000313" key="2">
    <source>
        <dbReference type="EMBL" id="TRY75176.1"/>
    </source>
</evidence>
<name>A0A553PBW5_TIGCA</name>
<gene>
    <name evidence="2" type="ORF">TCAL_16872</name>
</gene>
<dbReference type="AlphaFoldDB" id="A0A553PBW5"/>
<feature type="signal peptide" evidence="1">
    <location>
        <begin position="1"/>
        <end position="16"/>
    </location>
</feature>
<comment type="caution">
    <text evidence="2">The sequence shown here is derived from an EMBL/GenBank/DDBJ whole genome shotgun (WGS) entry which is preliminary data.</text>
</comment>
<feature type="chain" id="PRO_5021982817" evidence="1">
    <location>
        <begin position="17"/>
        <end position="228"/>
    </location>
</feature>
<dbReference type="Proteomes" id="UP000318571">
    <property type="component" value="Chromosome 2"/>
</dbReference>
<organism evidence="2 3">
    <name type="scientific">Tigriopus californicus</name>
    <name type="common">Marine copepod</name>
    <dbReference type="NCBI Taxonomy" id="6832"/>
    <lineage>
        <taxon>Eukaryota</taxon>
        <taxon>Metazoa</taxon>
        <taxon>Ecdysozoa</taxon>
        <taxon>Arthropoda</taxon>
        <taxon>Crustacea</taxon>
        <taxon>Multicrustacea</taxon>
        <taxon>Hexanauplia</taxon>
        <taxon>Copepoda</taxon>
        <taxon>Harpacticoida</taxon>
        <taxon>Harpacticidae</taxon>
        <taxon>Tigriopus</taxon>
    </lineage>
</organism>
<evidence type="ECO:0000313" key="3">
    <source>
        <dbReference type="Proteomes" id="UP000318571"/>
    </source>
</evidence>
<sequence length="228" mass="24025">MYKLLIVVALAVACMAEPEANPEAYGVLFMTTGIKAGIGSSNFTLSPRLPVKSKMYKLLIVVALAVACMAEPEANAEAYRGGYGSPYGGHGGYRSGHGGYRGGYGGAYRRGGYGYRHKRSAEAEAEAVAAPEAEAEADPAYLYGGAYNVAPYATTYGAAPIAYTSATAYAPYSAYNGYGYGYGLNAPAAYYGGAHFIGKREAEPLFLGRRGHGGLVINNDFQGTEYQF</sequence>
<accession>A0A553PBW5</accession>
<dbReference type="EMBL" id="VCGU01000005">
    <property type="protein sequence ID" value="TRY75176.1"/>
    <property type="molecule type" value="Genomic_DNA"/>
</dbReference>
<evidence type="ECO:0000256" key="1">
    <source>
        <dbReference type="SAM" id="SignalP"/>
    </source>
</evidence>
<proteinExistence type="predicted"/>
<reference evidence="2 3" key="1">
    <citation type="journal article" date="2018" name="Nat. Ecol. Evol.">
        <title>Genomic signatures of mitonuclear coevolution across populations of Tigriopus californicus.</title>
        <authorList>
            <person name="Barreto F.S."/>
            <person name="Watson E.T."/>
            <person name="Lima T.G."/>
            <person name="Willett C.S."/>
            <person name="Edmands S."/>
            <person name="Li W."/>
            <person name="Burton R.S."/>
        </authorList>
    </citation>
    <scope>NUCLEOTIDE SEQUENCE [LARGE SCALE GENOMIC DNA]</scope>
    <source>
        <strain evidence="2 3">San Diego</strain>
    </source>
</reference>
<keyword evidence="1" id="KW-0732">Signal</keyword>
<keyword evidence="3" id="KW-1185">Reference proteome</keyword>